<keyword evidence="3 7" id="KW-0812">Transmembrane</keyword>
<dbReference type="PANTHER" id="PTHR34187">
    <property type="entry name" value="FGR18P"/>
    <property type="match status" value="1"/>
</dbReference>
<evidence type="ECO:0000313" key="9">
    <source>
        <dbReference type="EMBL" id="RCK62422.1"/>
    </source>
</evidence>
<dbReference type="InterPro" id="IPR003807">
    <property type="entry name" value="DUF202"/>
</dbReference>
<evidence type="ECO:0000256" key="2">
    <source>
        <dbReference type="ARBA" id="ARBA00022475"/>
    </source>
</evidence>
<evidence type="ECO:0000256" key="3">
    <source>
        <dbReference type="ARBA" id="ARBA00022692"/>
    </source>
</evidence>
<dbReference type="AlphaFoldDB" id="A0A367YBL4"/>
<evidence type="ECO:0000256" key="7">
    <source>
        <dbReference type="SAM" id="Phobius"/>
    </source>
</evidence>
<keyword evidence="2" id="KW-1003">Cell membrane</keyword>
<feature type="domain" description="DUF202" evidence="8">
    <location>
        <begin position="102"/>
        <end position="188"/>
    </location>
</feature>
<keyword evidence="10" id="KW-1185">Reference proteome</keyword>
<protein>
    <recommendedName>
        <fullName evidence="8">DUF202 domain-containing protein</fullName>
    </recommendedName>
</protein>
<sequence>MAAPAAGSSTSSRPHPETSPRTSSYGSILNEIDPIQSYRPASRTPSLQQPSPRITPVQDSQNDTHEDDDDDDANAARVAKAYQFDLLNYKSVTLENKGSVARDHMANERTFLAWLRTSLAFITLGVGITQLFRLEKPNSKILTSNSVLPLRDTNSDVILRAGKPLGAVFIILGIITLLFGMNRYFQVQFFLQKNYYPATRLGIFSLIAVILIIVVTTFIIVLKTSL</sequence>
<dbReference type="OrthoDB" id="199599at2759"/>
<evidence type="ECO:0000259" key="8">
    <source>
        <dbReference type="Pfam" id="PF02656"/>
    </source>
</evidence>
<feature type="transmembrane region" description="Helical" evidence="7">
    <location>
        <begin position="111"/>
        <end position="132"/>
    </location>
</feature>
<evidence type="ECO:0000256" key="5">
    <source>
        <dbReference type="ARBA" id="ARBA00023136"/>
    </source>
</evidence>
<feature type="transmembrane region" description="Helical" evidence="7">
    <location>
        <begin position="201"/>
        <end position="222"/>
    </location>
</feature>
<reference evidence="9 10" key="1">
    <citation type="submission" date="2018-06" db="EMBL/GenBank/DDBJ databases">
        <title>Whole genome sequencing of Candida tropicalis (genome annotated by CSBL at Korea University).</title>
        <authorList>
            <person name="Ahn J."/>
        </authorList>
    </citation>
    <scope>NUCLEOTIDE SEQUENCE [LARGE SCALE GENOMIC DNA]</scope>
    <source>
        <strain evidence="9 10">ATCC 20962</strain>
    </source>
</reference>
<dbReference type="EMBL" id="QLNQ01000025">
    <property type="protein sequence ID" value="RCK62422.1"/>
    <property type="molecule type" value="Genomic_DNA"/>
</dbReference>
<dbReference type="InterPro" id="IPR052053">
    <property type="entry name" value="IM_YidH-like"/>
</dbReference>
<dbReference type="PANTHER" id="PTHR34187:SF2">
    <property type="entry name" value="DUF202 DOMAIN-CONTAINING PROTEIN"/>
    <property type="match status" value="1"/>
</dbReference>
<accession>A0A367YBL4</accession>
<feature type="transmembrane region" description="Helical" evidence="7">
    <location>
        <begin position="157"/>
        <end position="180"/>
    </location>
</feature>
<dbReference type="Proteomes" id="UP000253472">
    <property type="component" value="Unassembled WGS sequence"/>
</dbReference>
<gene>
    <name evidence="9" type="ORF">Cantr_09136</name>
</gene>
<dbReference type="Pfam" id="PF02656">
    <property type="entry name" value="DUF202"/>
    <property type="match status" value="1"/>
</dbReference>
<feature type="region of interest" description="Disordered" evidence="6">
    <location>
        <begin position="1"/>
        <end position="72"/>
    </location>
</feature>
<dbReference type="GO" id="GO:0005886">
    <property type="term" value="C:plasma membrane"/>
    <property type="evidence" value="ECO:0007669"/>
    <property type="project" value="UniProtKB-SubCell"/>
</dbReference>
<evidence type="ECO:0000256" key="1">
    <source>
        <dbReference type="ARBA" id="ARBA00004651"/>
    </source>
</evidence>
<feature type="compositionally biased region" description="Polar residues" evidence="6">
    <location>
        <begin position="43"/>
        <end position="61"/>
    </location>
</feature>
<comment type="caution">
    <text evidence="9">The sequence shown here is derived from an EMBL/GenBank/DDBJ whole genome shotgun (WGS) entry which is preliminary data.</text>
</comment>
<feature type="compositionally biased region" description="Polar residues" evidence="6">
    <location>
        <begin position="7"/>
        <end position="27"/>
    </location>
</feature>
<keyword evidence="5 7" id="KW-0472">Membrane</keyword>
<keyword evidence="4 7" id="KW-1133">Transmembrane helix</keyword>
<name>A0A367YBL4_9ASCO</name>
<evidence type="ECO:0000256" key="4">
    <source>
        <dbReference type="ARBA" id="ARBA00022989"/>
    </source>
</evidence>
<evidence type="ECO:0000313" key="10">
    <source>
        <dbReference type="Proteomes" id="UP000253472"/>
    </source>
</evidence>
<organism evidence="9 10">
    <name type="scientific">Candida viswanathii</name>
    <dbReference type="NCBI Taxonomy" id="5486"/>
    <lineage>
        <taxon>Eukaryota</taxon>
        <taxon>Fungi</taxon>
        <taxon>Dikarya</taxon>
        <taxon>Ascomycota</taxon>
        <taxon>Saccharomycotina</taxon>
        <taxon>Pichiomycetes</taxon>
        <taxon>Debaryomycetaceae</taxon>
        <taxon>Candida/Lodderomyces clade</taxon>
        <taxon>Candida</taxon>
    </lineage>
</organism>
<evidence type="ECO:0000256" key="6">
    <source>
        <dbReference type="SAM" id="MobiDB-lite"/>
    </source>
</evidence>
<proteinExistence type="predicted"/>
<comment type="subcellular location">
    <subcellularLocation>
        <location evidence="1">Cell membrane</location>
        <topology evidence="1">Multi-pass membrane protein</topology>
    </subcellularLocation>
</comment>